<sequence length="654" mass="73604">MLIEDLSRSQLQRLAKKKGIKANQRSEKLRQALVEHGFPDAASFSELLERQSDTSSWRTMSSPRLSRSRSITPTRQVASCDETNKRPQAASVPHSTRSLTPIVKPPAIKPEPGNTLLLSIDSDTPSPPMPARSLEASPAAASATSESQNTVVESPPEFKMITTKSGHTVVIKVDHDDQIFVPLPQAPTDESEAYPYMPPAAADDDEDLYKTDWTADNAGEFIDDIYRQYFDLLNQEHLLGKSLSDLCKEKPEAPKKRKRSDSSADIPPAKREFREASPDFFDYEDEAEYESFTAQPGISTSTSTSHTPSTSTDKVESRQDAAERINFQTALVQFAFELPYSHEPSEWKDRDIREAFECLILPNIPSKGFPTQLTEEEQELYSFERLFYLGDSEQQSAIDFGWLERRLPSLGVQYDYKAFALDIWIAERRKQLAGEGGDLQGLLIDFQWRNIRLELAKAYVALACQECEEDYPFPRSGNEEDWKWWLETPRGTDADEYAARVAYMARITRHSSKVRIPLNLQQKTLDNVTKLVWDEAIASRSTKYGRANRIGQELICHPELYGKGAADDTPTEEGFVNSTYRGGDPLNDLDESSSDSEVELQIVVQPPSPGASHINSSLAPAPTGNQPSTRKRPSEAESEEREVEPSTRKRRRLN</sequence>
<dbReference type="EMBL" id="KV419438">
    <property type="protein sequence ID" value="KZS88255.1"/>
    <property type="molecule type" value="Genomic_DNA"/>
</dbReference>
<dbReference type="AlphaFoldDB" id="A0A164P1A1"/>
<dbReference type="Proteomes" id="UP000076722">
    <property type="component" value="Unassembled WGS sequence"/>
</dbReference>
<protein>
    <submittedName>
        <fullName evidence="2">Uncharacterized protein</fullName>
    </submittedName>
</protein>
<feature type="compositionally biased region" description="Acidic residues" evidence="1">
    <location>
        <begin position="587"/>
        <end position="598"/>
    </location>
</feature>
<evidence type="ECO:0000313" key="3">
    <source>
        <dbReference type="Proteomes" id="UP000076722"/>
    </source>
</evidence>
<feature type="region of interest" description="Disordered" evidence="1">
    <location>
        <begin position="291"/>
        <end position="319"/>
    </location>
</feature>
<reference evidence="2 3" key="1">
    <citation type="journal article" date="2016" name="Mol. Biol. Evol.">
        <title>Comparative Genomics of Early-Diverging Mushroom-Forming Fungi Provides Insights into the Origins of Lignocellulose Decay Capabilities.</title>
        <authorList>
            <person name="Nagy L.G."/>
            <person name="Riley R."/>
            <person name="Tritt A."/>
            <person name="Adam C."/>
            <person name="Daum C."/>
            <person name="Floudas D."/>
            <person name="Sun H."/>
            <person name="Yadav J.S."/>
            <person name="Pangilinan J."/>
            <person name="Larsson K.H."/>
            <person name="Matsuura K."/>
            <person name="Barry K."/>
            <person name="Labutti K."/>
            <person name="Kuo R."/>
            <person name="Ohm R.A."/>
            <person name="Bhattacharya S.S."/>
            <person name="Shirouzu T."/>
            <person name="Yoshinaga Y."/>
            <person name="Martin F.M."/>
            <person name="Grigoriev I.V."/>
            <person name="Hibbett D.S."/>
        </authorList>
    </citation>
    <scope>NUCLEOTIDE SEQUENCE [LARGE SCALE GENOMIC DNA]</scope>
    <source>
        <strain evidence="2 3">HHB9708</strain>
    </source>
</reference>
<feature type="region of interest" description="Disordered" evidence="1">
    <location>
        <begin position="561"/>
        <end position="654"/>
    </location>
</feature>
<proteinExistence type="predicted"/>
<feature type="compositionally biased region" description="Low complexity" evidence="1">
    <location>
        <begin position="299"/>
        <end position="312"/>
    </location>
</feature>
<evidence type="ECO:0000256" key="1">
    <source>
        <dbReference type="SAM" id="MobiDB-lite"/>
    </source>
</evidence>
<organism evidence="2 3">
    <name type="scientific">Sistotremastrum niveocremeum HHB9708</name>
    <dbReference type="NCBI Taxonomy" id="1314777"/>
    <lineage>
        <taxon>Eukaryota</taxon>
        <taxon>Fungi</taxon>
        <taxon>Dikarya</taxon>
        <taxon>Basidiomycota</taxon>
        <taxon>Agaricomycotina</taxon>
        <taxon>Agaricomycetes</taxon>
        <taxon>Sistotremastrales</taxon>
        <taxon>Sistotremastraceae</taxon>
        <taxon>Sertulicium</taxon>
        <taxon>Sertulicium niveocremeum</taxon>
    </lineage>
</organism>
<gene>
    <name evidence="2" type="ORF">SISNIDRAFT_490269</name>
</gene>
<accession>A0A164P1A1</accession>
<keyword evidence="3" id="KW-1185">Reference proteome</keyword>
<feature type="region of interest" description="Disordered" evidence="1">
    <location>
        <begin position="250"/>
        <end position="276"/>
    </location>
</feature>
<feature type="compositionally biased region" description="Low complexity" evidence="1">
    <location>
        <begin position="131"/>
        <end position="147"/>
    </location>
</feature>
<name>A0A164P1A1_9AGAM</name>
<feature type="compositionally biased region" description="Polar residues" evidence="1">
    <location>
        <begin position="53"/>
        <end position="77"/>
    </location>
</feature>
<feature type="compositionally biased region" description="Polar residues" evidence="1">
    <location>
        <begin position="613"/>
        <end position="628"/>
    </location>
</feature>
<evidence type="ECO:0000313" key="2">
    <source>
        <dbReference type="EMBL" id="KZS88255.1"/>
    </source>
</evidence>
<feature type="region of interest" description="Disordered" evidence="1">
    <location>
        <begin position="49"/>
        <end position="153"/>
    </location>
</feature>